<dbReference type="GO" id="GO:0071044">
    <property type="term" value="P:histone mRNA catabolic process"/>
    <property type="evidence" value="ECO:0007669"/>
    <property type="project" value="TreeGrafter"/>
</dbReference>
<protein>
    <recommendedName>
        <fullName evidence="2">3'-5' exonuclease domain-containing protein</fullName>
    </recommendedName>
</protein>
<keyword evidence="1" id="KW-0472">Membrane</keyword>
<feature type="transmembrane region" description="Helical" evidence="1">
    <location>
        <begin position="6"/>
        <end position="24"/>
    </location>
</feature>
<dbReference type="GO" id="GO:0000467">
    <property type="term" value="P:exonucleolytic trimming to generate mature 3'-end of 5.8S rRNA from tricistronic rRNA transcript (SSU-rRNA, 5.8S rRNA, LSU-rRNA)"/>
    <property type="evidence" value="ECO:0007669"/>
    <property type="project" value="InterPro"/>
</dbReference>
<feature type="transmembrane region" description="Helical" evidence="1">
    <location>
        <begin position="283"/>
        <end position="304"/>
    </location>
</feature>
<feature type="domain" description="3'-5' exonuclease" evidence="2">
    <location>
        <begin position="110"/>
        <end position="278"/>
    </location>
</feature>
<dbReference type="GO" id="GO:0003727">
    <property type="term" value="F:single-stranded RNA binding"/>
    <property type="evidence" value="ECO:0007669"/>
    <property type="project" value="TreeGrafter"/>
</dbReference>
<dbReference type="AlphaFoldDB" id="A0A9Q1KYP2"/>
<dbReference type="OrthoDB" id="2250022at2759"/>
<dbReference type="EMBL" id="JAKOGI010000006">
    <property type="protein sequence ID" value="KAJ8452167.1"/>
    <property type="molecule type" value="Genomic_DNA"/>
</dbReference>
<dbReference type="Proteomes" id="UP001153076">
    <property type="component" value="Unassembled WGS sequence"/>
</dbReference>
<dbReference type="GO" id="GO:0071039">
    <property type="term" value="P:nuclear polyadenylation-dependent CUT catabolic process"/>
    <property type="evidence" value="ECO:0007669"/>
    <property type="project" value="TreeGrafter"/>
</dbReference>
<evidence type="ECO:0000313" key="3">
    <source>
        <dbReference type="EMBL" id="KAJ8452167.1"/>
    </source>
</evidence>
<dbReference type="PANTHER" id="PTHR12124">
    <property type="entry name" value="POLYMYOSITIS/SCLERODERMA AUTOANTIGEN-RELATED"/>
    <property type="match status" value="1"/>
</dbReference>
<dbReference type="GO" id="GO:0071038">
    <property type="term" value="P:TRAMP-dependent tRNA surveillance pathway"/>
    <property type="evidence" value="ECO:0007669"/>
    <property type="project" value="TreeGrafter"/>
</dbReference>
<dbReference type="GO" id="GO:0005730">
    <property type="term" value="C:nucleolus"/>
    <property type="evidence" value="ECO:0007669"/>
    <property type="project" value="TreeGrafter"/>
</dbReference>
<sequence>MEHKLRLRLAFVVACATAILCIAVHRRRRRNARKTSCYLEFETKPQSSFKQVLADNSYSPFKHLKLANSVDAKLSNLHPYEADIMALVKSPEVDYRIFNEIVLTTMSESYVWVETEPQLQELANVLSKEKIFAVDTEQHSFRSFLGFTALIQVSTQKEDYLIDTIALHDAMDIIRPVFSDPTVLKVFHGADNDVLWLQRDFHLYVVNLFDTAKACEVLSKPHKSLAYLLETCCGVITNKSFQREDWRQRPLPEEMLEYARSDAHYLLYIARCLLDELRHRGNGILSTSFLFSSSICFGSLAFWLCIDYF</sequence>
<evidence type="ECO:0000313" key="4">
    <source>
        <dbReference type="Proteomes" id="UP001153076"/>
    </source>
</evidence>
<dbReference type="Gene3D" id="3.30.420.10">
    <property type="entry name" value="Ribonuclease H-like superfamily/Ribonuclease H"/>
    <property type="match status" value="1"/>
</dbReference>
<accession>A0A9Q1KYP2</accession>
<dbReference type="Pfam" id="PF01612">
    <property type="entry name" value="DNA_pol_A_exo1"/>
    <property type="match status" value="1"/>
</dbReference>
<dbReference type="GO" id="GO:0000175">
    <property type="term" value="F:3'-5'-RNA exonuclease activity"/>
    <property type="evidence" value="ECO:0007669"/>
    <property type="project" value="InterPro"/>
</dbReference>
<dbReference type="InterPro" id="IPR002562">
    <property type="entry name" value="3'-5'_exonuclease_dom"/>
</dbReference>
<dbReference type="SMART" id="SM00474">
    <property type="entry name" value="35EXOc"/>
    <property type="match status" value="1"/>
</dbReference>
<comment type="caution">
    <text evidence="3">The sequence shown here is derived from an EMBL/GenBank/DDBJ whole genome shotgun (WGS) entry which is preliminary data.</text>
</comment>
<dbReference type="SUPFAM" id="SSF53098">
    <property type="entry name" value="Ribonuclease H-like"/>
    <property type="match status" value="1"/>
</dbReference>
<proteinExistence type="predicted"/>
<organism evidence="3 4">
    <name type="scientific">Carnegiea gigantea</name>
    <dbReference type="NCBI Taxonomy" id="171969"/>
    <lineage>
        <taxon>Eukaryota</taxon>
        <taxon>Viridiplantae</taxon>
        <taxon>Streptophyta</taxon>
        <taxon>Embryophyta</taxon>
        <taxon>Tracheophyta</taxon>
        <taxon>Spermatophyta</taxon>
        <taxon>Magnoliopsida</taxon>
        <taxon>eudicotyledons</taxon>
        <taxon>Gunneridae</taxon>
        <taxon>Pentapetalae</taxon>
        <taxon>Caryophyllales</taxon>
        <taxon>Cactineae</taxon>
        <taxon>Cactaceae</taxon>
        <taxon>Cactoideae</taxon>
        <taxon>Echinocereeae</taxon>
        <taxon>Carnegiea</taxon>
    </lineage>
</organism>
<dbReference type="GO" id="GO:0071036">
    <property type="term" value="P:nuclear polyadenylation-dependent snoRNA catabolic process"/>
    <property type="evidence" value="ECO:0007669"/>
    <property type="project" value="TreeGrafter"/>
</dbReference>
<keyword evidence="1" id="KW-1133">Transmembrane helix</keyword>
<dbReference type="GO" id="GO:0071051">
    <property type="term" value="P:poly(A)-dependent snoRNA 3'-end processing"/>
    <property type="evidence" value="ECO:0007669"/>
    <property type="project" value="TreeGrafter"/>
</dbReference>
<gene>
    <name evidence="3" type="ORF">Cgig2_016748</name>
</gene>
<dbReference type="GO" id="GO:0071035">
    <property type="term" value="P:nuclear polyadenylation-dependent rRNA catabolic process"/>
    <property type="evidence" value="ECO:0007669"/>
    <property type="project" value="TreeGrafter"/>
</dbReference>
<name>A0A9Q1KYP2_9CARY</name>
<dbReference type="PANTHER" id="PTHR12124:SF68">
    <property type="entry name" value="PROTEIN RRP6-LIKE 3"/>
    <property type="match status" value="1"/>
</dbReference>
<keyword evidence="1" id="KW-0812">Transmembrane</keyword>
<dbReference type="GO" id="GO:0071040">
    <property type="term" value="P:nuclear polyadenylation-dependent antisense transcript catabolic process"/>
    <property type="evidence" value="ECO:0007669"/>
    <property type="project" value="TreeGrafter"/>
</dbReference>
<evidence type="ECO:0000259" key="2">
    <source>
        <dbReference type="SMART" id="SM00474"/>
    </source>
</evidence>
<dbReference type="InterPro" id="IPR012337">
    <property type="entry name" value="RNaseH-like_sf"/>
</dbReference>
<keyword evidence="4" id="KW-1185">Reference proteome</keyword>
<dbReference type="InterPro" id="IPR045092">
    <property type="entry name" value="Rrp6-like"/>
</dbReference>
<evidence type="ECO:0000256" key="1">
    <source>
        <dbReference type="SAM" id="Phobius"/>
    </source>
</evidence>
<dbReference type="GO" id="GO:0071037">
    <property type="term" value="P:nuclear polyadenylation-dependent snRNA catabolic process"/>
    <property type="evidence" value="ECO:0007669"/>
    <property type="project" value="TreeGrafter"/>
</dbReference>
<reference evidence="3" key="1">
    <citation type="submission" date="2022-04" db="EMBL/GenBank/DDBJ databases">
        <title>Carnegiea gigantea Genome sequencing and assembly v2.</title>
        <authorList>
            <person name="Copetti D."/>
            <person name="Sanderson M.J."/>
            <person name="Burquez A."/>
            <person name="Wojciechowski M.F."/>
        </authorList>
    </citation>
    <scope>NUCLEOTIDE SEQUENCE</scope>
    <source>
        <strain evidence="3">SGP5-SGP5p</strain>
        <tissue evidence="3">Aerial part</tissue>
    </source>
</reference>
<dbReference type="InterPro" id="IPR036397">
    <property type="entry name" value="RNaseH_sf"/>
</dbReference>
<dbReference type="GO" id="GO:0000176">
    <property type="term" value="C:nuclear exosome (RNase complex)"/>
    <property type="evidence" value="ECO:0007669"/>
    <property type="project" value="TreeGrafter"/>
</dbReference>